<dbReference type="EMBL" id="CP026604">
    <property type="protein sequence ID" value="AWB65940.1"/>
    <property type="molecule type" value="Genomic_DNA"/>
</dbReference>
<name>A0A2S0VPC6_9ALTE</name>
<accession>A0A2S0VPC6</accession>
<keyword evidence="3" id="KW-1185">Reference proteome</keyword>
<dbReference type="AlphaFoldDB" id="A0A2S0VPC6"/>
<dbReference type="KEGG" id="cate:C2869_05555"/>
<dbReference type="RefSeq" id="WP_108602012.1">
    <property type="nucleotide sequence ID" value="NZ_CP026604.1"/>
</dbReference>
<keyword evidence="1" id="KW-0472">Membrane</keyword>
<protein>
    <recommendedName>
        <fullName evidence="4">Paraquat-inducible protein A</fullName>
    </recommendedName>
</protein>
<dbReference type="Pfam" id="PF04403">
    <property type="entry name" value="PqiA"/>
    <property type="match status" value="1"/>
</dbReference>
<gene>
    <name evidence="2" type="ORF">C2869_05555</name>
</gene>
<keyword evidence="1" id="KW-1133">Transmembrane helix</keyword>
<evidence type="ECO:0000256" key="1">
    <source>
        <dbReference type="SAM" id="Phobius"/>
    </source>
</evidence>
<dbReference type="Proteomes" id="UP000244441">
    <property type="component" value="Chromosome"/>
</dbReference>
<feature type="transmembrane region" description="Helical" evidence="1">
    <location>
        <begin position="46"/>
        <end position="67"/>
    </location>
</feature>
<dbReference type="OrthoDB" id="9807787at2"/>
<organism evidence="2 3">
    <name type="scientific">Saccharobesus litoralis</name>
    <dbReference type="NCBI Taxonomy" id="2172099"/>
    <lineage>
        <taxon>Bacteria</taxon>
        <taxon>Pseudomonadati</taxon>
        <taxon>Pseudomonadota</taxon>
        <taxon>Gammaproteobacteria</taxon>
        <taxon>Alteromonadales</taxon>
        <taxon>Alteromonadaceae</taxon>
        <taxon>Saccharobesus</taxon>
    </lineage>
</organism>
<keyword evidence="1" id="KW-0812">Transmembrane</keyword>
<evidence type="ECO:0008006" key="4">
    <source>
        <dbReference type="Google" id="ProtNLM"/>
    </source>
</evidence>
<proteinExistence type="predicted"/>
<sequence length="209" mass="23741">MQENIACLECDALLHAPSLNSKQSAYCPRCGALVTAKSPNNLQYSLAFSLAGLNFIIVAHFFPFLIFEAQGQSLQMSLMQSAWVLHDYGQSLLAVAVFFFIALIPGGLCLAIIYVLFSMLFLRTLPPLGLVLSRWLFQVKVWSMAEVFLAGVLVSLTKIVTMADIRIGWSFWAYILFVICLSASLSNLDRYRFWHYYEHLRHSARQRFK</sequence>
<evidence type="ECO:0000313" key="2">
    <source>
        <dbReference type="EMBL" id="AWB65940.1"/>
    </source>
</evidence>
<feature type="transmembrane region" description="Helical" evidence="1">
    <location>
        <begin position="88"/>
        <end position="121"/>
    </location>
</feature>
<reference evidence="2 3" key="1">
    <citation type="submission" date="2018-01" db="EMBL/GenBank/DDBJ databases">
        <title>Genome sequence of a Cantenovulum-like bacteria.</title>
        <authorList>
            <person name="Tan W.R."/>
            <person name="Lau N.-S."/>
            <person name="Go F."/>
            <person name="Amirul A.-A.A."/>
        </authorList>
    </citation>
    <scope>NUCLEOTIDE SEQUENCE [LARGE SCALE GENOMIC DNA]</scope>
    <source>
        <strain evidence="2 3">CCB-QB4</strain>
    </source>
</reference>
<feature type="transmembrane region" description="Helical" evidence="1">
    <location>
        <begin position="167"/>
        <end position="185"/>
    </location>
</feature>
<evidence type="ECO:0000313" key="3">
    <source>
        <dbReference type="Proteomes" id="UP000244441"/>
    </source>
</evidence>
<feature type="transmembrane region" description="Helical" evidence="1">
    <location>
        <begin position="141"/>
        <end position="160"/>
    </location>
</feature>
<dbReference type="InterPro" id="IPR007498">
    <property type="entry name" value="PqiA-like"/>
</dbReference>